<dbReference type="PANTHER" id="PTHR34818">
    <property type="entry name" value="PROTEIN BLI-3"/>
    <property type="match status" value="1"/>
</dbReference>
<dbReference type="Proteomes" id="UP000324575">
    <property type="component" value="Unassembled WGS sequence"/>
</dbReference>
<dbReference type="InterPro" id="IPR052917">
    <property type="entry name" value="Stress-Dev_Protein"/>
</dbReference>
<dbReference type="AlphaFoldDB" id="A0A5M8P259"/>
<accession>A0A5M8P259</accession>
<comment type="caution">
    <text evidence="2">The sequence shown here is derived from an EMBL/GenBank/DDBJ whole genome shotgun (WGS) entry which is preliminary data.</text>
</comment>
<dbReference type="Gene3D" id="2.30.110.10">
    <property type="entry name" value="Electron Transport, Fmn-binding Protein, Chain A"/>
    <property type="match status" value="1"/>
</dbReference>
<evidence type="ECO:0000313" key="2">
    <source>
        <dbReference type="EMBL" id="KAA6302539.1"/>
    </source>
</evidence>
<dbReference type="EMBL" id="SNRX01000007">
    <property type="protein sequence ID" value="KAA6302539.1"/>
    <property type="molecule type" value="Genomic_DNA"/>
</dbReference>
<dbReference type="InterPro" id="IPR011576">
    <property type="entry name" value="Pyridox_Oxase_N"/>
</dbReference>
<dbReference type="SUPFAM" id="SSF50475">
    <property type="entry name" value="FMN-binding split barrel"/>
    <property type="match status" value="1"/>
</dbReference>
<sequence length="151" mass="17114">MNITEKQAECLKVMESLSTVNLTTIDKSGFPSTRAMLNLRNKQAYTSLTALYELEKNPLTVYLSTNTSSEKIGEIQQNGNACLYFCNPQSFHGALLQGTIEIVTDKEFRQKVWQKGWEMYYPAGDSDYSLLRFVPSKLKVYANFSVVTESI</sequence>
<evidence type="ECO:0000259" key="1">
    <source>
        <dbReference type="Pfam" id="PF01243"/>
    </source>
</evidence>
<dbReference type="InterPro" id="IPR012349">
    <property type="entry name" value="Split_barrel_FMN-bd"/>
</dbReference>
<gene>
    <name evidence="2" type="ORF">EZS26_001371</name>
</gene>
<dbReference type="PANTHER" id="PTHR34818:SF1">
    <property type="entry name" value="PROTEIN BLI-3"/>
    <property type="match status" value="1"/>
</dbReference>
<name>A0A5M8P259_9BACT</name>
<evidence type="ECO:0000313" key="3">
    <source>
        <dbReference type="Proteomes" id="UP000324575"/>
    </source>
</evidence>
<protein>
    <recommendedName>
        <fullName evidence="1">Pyridoxamine 5'-phosphate oxidase N-terminal domain-containing protein</fullName>
    </recommendedName>
</protein>
<feature type="domain" description="Pyridoxamine 5'-phosphate oxidase N-terminal" evidence="1">
    <location>
        <begin position="9"/>
        <end position="138"/>
    </location>
</feature>
<dbReference type="Pfam" id="PF01243">
    <property type="entry name" value="PNPOx_N"/>
    <property type="match status" value="1"/>
</dbReference>
<organism evidence="2 3">
    <name type="scientific">Candidatus Ordinivivax streblomastigis</name>
    <dbReference type="NCBI Taxonomy" id="2540710"/>
    <lineage>
        <taxon>Bacteria</taxon>
        <taxon>Pseudomonadati</taxon>
        <taxon>Bacteroidota</taxon>
        <taxon>Bacteroidia</taxon>
        <taxon>Bacteroidales</taxon>
        <taxon>Candidatus Ordinivivax</taxon>
    </lineage>
</organism>
<reference evidence="2 3" key="1">
    <citation type="submission" date="2019-03" db="EMBL/GenBank/DDBJ databases">
        <title>Single cell metagenomics reveals metabolic interactions within the superorganism composed of flagellate Streblomastix strix and complex community of Bacteroidetes bacteria on its surface.</title>
        <authorList>
            <person name="Treitli S.C."/>
            <person name="Kolisko M."/>
            <person name="Husnik F."/>
            <person name="Keeling P."/>
            <person name="Hampl V."/>
        </authorList>
    </citation>
    <scope>NUCLEOTIDE SEQUENCE [LARGE SCALE GENOMIC DNA]</scope>
    <source>
        <strain evidence="2">St1</strain>
    </source>
</reference>
<proteinExistence type="predicted"/>